<evidence type="ECO:0000256" key="9">
    <source>
        <dbReference type="ARBA" id="ARBA00023002"/>
    </source>
</evidence>
<dbReference type="Gene3D" id="1.10.630.10">
    <property type="entry name" value="Cytochrome P450"/>
    <property type="match status" value="1"/>
</dbReference>
<evidence type="ECO:0000256" key="6">
    <source>
        <dbReference type="ARBA" id="ARBA00022692"/>
    </source>
</evidence>
<evidence type="ECO:0000256" key="10">
    <source>
        <dbReference type="ARBA" id="ARBA00023004"/>
    </source>
</evidence>
<dbReference type="InterPro" id="IPR001128">
    <property type="entry name" value="Cyt_P450"/>
</dbReference>
<evidence type="ECO:0000256" key="1">
    <source>
        <dbReference type="ARBA" id="ARBA00001971"/>
    </source>
</evidence>
<keyword evidence="16" id="KW-1185">Reference proteome</keyword>
<dbReference type="InterPro" id="IPR017972">
    <property type="entry name" value="Cyt_P450_CS"/>
</dbReference>
<name>A0A2H3J5D9_WOLCO</name>
<keyword evidence="12" id="KW-0472">Membrane</keyword>
<comment type="subcellular location">
    <subcellularLocation>
        <location evidence="2">Membrane</location>
        <topology evidence="2">Single-pass membrane protein</topology>
    </subcellularLocation>
</comment>
<dbReference type="PROSITE" id="PS00086">
    <property type="entry name" value="CYTOCHROME_P450"/>
    <property type="match status" value="1"/>
</dbReference>
<dbReference type="CDD" id="cd11065">
    <property type="entry name" value="CYP64-like"/>
    <property type="match status" value="1"/>
</dbReference>
<dbReference type="Proteomes" id="UP000218811">
    <property type="component" value="Unassembled WGS sequence"/>
</dbReference>
<keyword evidence="8" id="KW-1133">Transmembrane helix</keyword>
<protein>
    <submittedName>
        <fullName evidence="15">Cytochrome P450</fullName>
    </submittedName>
</protein>
<dbReference type="SUPFAM" id="SSF48264">
    <property type="entry name" value="Cytochrome P450"/>
    <property type="match status" value="1"/>
</dbReference>
<dbReference type="InterPro" id="IPR036396">
    <property type="entry name" value="Cyt_P450_sf"/>
</dbReference>
<keyword evidence="11 14" id="KW-0503">Monooxygenase</keyword>
<dbReference type="PRINTS" id="PR00463">
    <property type="entry name" value="EP450I"/>
</dbReference>
<evidence type="ECO:0000256" key="2">
    <source>
        <dbReference type="ARBA" id="ARBA00004167"/>
    </source>
</evidence>
<gene>
    <name evidence="15" type="ORF">WOLCODRAFT_109689</name>
</gene>
<evidence type="ECO:0000256" key="14">
    <source>
        <dbReference type="RuleBase" id="RU000461"/>
    </source>
</evidence>
<evidence type="ECO:0000313" key="16">
    <source>
        <dbReference type="Proteomes" id="UP000218811"/>
    </source>
</evidence>
<evidence type="ECO:0000256" key="13">
    <source>
        <dbReference type="PIRSR" id="PIRSR602401-1"/>
    </source>
</evidence>
<evidence type="ECO:0000256" key="11">
    <source>
        <dbReference type="ARBA" id="ARBA00023033"/>
    </source>
</evidence>
<comment type="similarity">
    <text evidence="4 14">Belongs to the cytochrome P450 family.</text>
</comment>
<reference evidence="15 16" key="1">
    <citation type="journal article" date="2012" name="Science">
        <title>The Paleozoic origin of enzymatic lignin decomposition reconstructed from 31 fungal genomes.</title>
        <authorList>
            <person name="Floudas D."/>
            <person name="Binder M."/>
            <person name="Riley R."/>
            <person name="Barry K."/>
            <person name="Blanchette R.A."/>
            <person name="Henrissat B."/>
            <person name="Martinez A.T."/>
            <person name="Otillar R."/>
            <person name="Spatafora J.W."/>
            <person name="Yadav J.S."/>
            <person name="Aerts A."/>
            <person name="Benoit I."/>
            <person name="Boyd A."/>
            <person name="Carlson A."/>
            <person name="Copeland A."/>
            <person name="Coutinho P.M."/>
            <person name="de Vries R.P."/>
            <person name="Ferreira P."/>
            <person name="Findley K."/>
            <person name="Foster B."/>
            <person name="Gaskell J."/>
            <person name="Glotzer D."/>
            <person name="Gorecki P."/>
            <person name="Heitman J."/>
            <person name="Hesse C."/>
            <person name="Hori C."/>
            <person name="Igarashi K."/>
            <person name="Jurgens J.A."/>
            <person name="Kallen N."/>
            <person name="Kersten P."/>
            <person name="Kohler A."/>
            <person name="Kuees U."/>
            <person name="Kumar T.K.A."/>
            <person name="Kuo A."/>
            <person name="LaButti K."/>
            <person name="Larrondo L.F."/>
            <person name="Lindquist E."/>
            <person name="Ling A."/>
            <person name="Lombard V."/>
            <person name="Lucas S."/>
            <person name="Lundell T."/>
            <person name="Martin R."/>
            <person name="McLaughlin D.J."/>
            <person name="Morgenstern I."/>
            <person name="Morin E."/>
            <person name="Murat C."/>
            <person name="Nagy L.G."/>
            <person name="Nolan M."/>
            <person name="Ohm R.A."/>
            <person name="Patyshakuliyeva A."/>
            <person name="Rokas A."/>
            <person name="Ruiz-Duenas F.J."/>
            <person name="Sabat G."/>
            <person name="Salamov A."/>
            <person name="Samejima M."/>
            <person name="Schmutz J."/>
            <person name="Slot J.C."/>
            <person name="St John F."/>
            <person name="Stenlid J."/>
            <person name="Sun H."/>
            <person name="Sun S."/>
            <person name="Syed K."/>
            <person name="Tsang A."/>
            <person name="Wiebenga A."/>
            <person name="Young D."/>
            <person name="Pisabarro A."/>
            <person name="Eastwood D.C."/>
            <person name="Martin F."/>
            <person name="Cullen D."/>
            <person name="Grigoriev I.V."/>
            <person name="Hibbett D.S."/>
        </authorList>
    </citation>
    <scope>NUCLEOTIDE SEQUENCE [LARGE SCALE GENOMIC DNA]</scope>
    <source>
        <strain evidence="15 16">MD-104</strain>
    </source>
</reference>
<dbReference type="STRING" id="742152.A0A2H3J5D9"/>
<accession>A0A2H3J5D9</accession>
<evidence type="ECO:0000256" key="4">
    <source>
        <dbReference type="ARBA" id="ARBA00010617"/>
    </source>
</evidence>
<dbReference type="OMA" id="LDMSHRF"/>
<dbReference type="EMBL" id="KB467909">
    <property type="protein sequence ID" value="PCH37171.1"/>
    <property type="molecule type" value="Genomic_DNA"/>
</dbReference>
<evidence type="ECO:0000313" key="15">
    <source>
        <dbReference type="EMBL" id="PCH37171.1"/>
    </source>
</evidence>
<dbReference type="AlphaFoldDB" id="A0A2H3J5D9"/>
<keyword evidence="7 13" id="KW-0479">Metal-binding</keyword>
<evidence type="ECO:0000256" key="3">
    <source>
        <dbReference type="ARBA" id="ARBA00005179"/>
    </source>
</evidence>
<evidence type="ECO:0000256" key="7">
    <source>
        <dbReference type="ARBA" id="ARBA00022723"/>
    </source>
</evidence>
<dbReference type="PANTHER" id="PTHR46300:SF7">
    <property type="entry name" value="P450, PUTATIVE (EUROFUNG)-RELATED"/>
    <property type="match status" value="1"/>
</dbReference>
<keyword evidence="5 13" id="KW-0349">Heme</keyword>
<evidence type="ECO:0000256" key="8">
    <source>
        <dbReference type="ARBA" id="ARBA00022989"/>
    </source>
</evidence>
<keyword evidence="6" id="KW-0812">Transmembrane</keyword>
<evidence type="ECO:0000256" key="5">
    <source>
        <dbReference type="ARBA" id="ARBA00022617"/>
    </source>
</evidence>
<dbReference type="GO" id="GO:0005506">
    <property type="term" value="F:iron ion binding"/>
    <property type="evidence" value="ECO:0007669"/>
    <property type="project" value="InterPro"/>
</dbReference>
<comment type="pathway">
    <text evidence="3">Secondary metabolite biosynthesis.</text>
</comment>
<dbReference type="OrthoDB" id="2789670at2759"/>
<organism evidence="15 16">
    <name type="scientific">Wolfiporia cocos (strain MD-104)</name>
    <name type="common">Brown rot fungus</name>
    <dbReference type="NCBI Taxonomy" id="742152"/>
    <lineage>
        <taxon>Eukaryota</taxon>
        <taxon>Fungi</taxon>
        <taxon>Dikarya</taxon>
        <taxon>Basidiomycota</taxon>
        <taxon>Agaricomycotina</taxon>
        <taxon>Agaricomycetes</taxon>
        <taxon>Polyporales</taxon>
        <taxon>Phaeolaceae</taxon>
        <taxon>Wolfiporia</taxon>
    </lineage>
</organism>
<dbReference type="InterPro" id="IPR050364">
    <property type="entry name" value="Cytochrome_P450_fung"/>
</dbReference>
<proteinExistence type="inferred from homology"/>
<keyword evidence="10 13" id="KW-0408">Iron</keyword>
<dbReference type="PANTHER" id="PTHR46300">
    <property type="entry name" value="P450, PUTATIVE (EUROFUNG)-RELATED-RELATED"/>
    <property type="match status" value="1"/>
</dbReference>
<dbReference type="GO" id="GO:0016020">
    <property type="term" value="C:membrane"/>
    <property type="evidence" value="ECO:0007669"/>
    <property type="project" value="UniProtKB-SubCell"/>
</dbReference>
<dbReference type="Pfam" id="PF00067">
    <property type="entry name" value="p450"/>
    <property type="match status" value="1"/>
</dbReference>
<dbReference type="InterPro" id="IPR002401">
    <property type="entry name" value="Cyt_P450_E_grp-I"/>
</dbReference>
<dbReference type="GO" id="GO:0016705">
    <property type="term" value="F:oxidoreductase activity, acting on paired donors, with incorporation or reduction of molecular oxygen"/>
    <property type="evidence" value="ECO:0007669"/>
    <property type="project" value="InterPro"/>
</dbReference>
<dbReference type="GO" id="GO:0004497">
    <property type="term" value="F:monooxygenase activity"/>
    <property type="evidence" value="ECO:0007669"/>
    <property type="project" value="UniProtKB-KW"/>
</dbReference>
<sequence length="511" mass="57349">MSQSSYLTVPVLVFAAYVLYNHAQRLRISRLPPGPPKLPIIGNALQIPKEREWLTFNEWSKQYGEIMHLSAFGRSIIVLSSLNVIDQLLDKRSAIYSDRPTLQMVGEMMGYSELLPLSPYGTRHRESRKLLLTALNSRQASQFSHVYEEKLATFLPRLLGSPKDFRLNIRWLVTSIVFQISHGHAVEDIGDPLVQLAERSNHEFSEAIATGAFLVDLVPMLRYIPDWFPGAGFKKIAKRWRKTMERARDEPYDFVKSQLEKGVAEPSFTANLISGSMNLTPEEENMRRCVSSIISIAGADTTVSAIESFFLAIPSLYPDVQRKAQAELDMVLGPSRLPTLADHQRLPYINNLLMEVHRWNPVLPLALPHKVTQDDVYNGYFIPAGSTVIPNTWAILHDASLYPDPNKFIPERYSAKGGNYVNPDPRTFVFGYGRRVCPGQGLAEDTLFMVTASTLAMFDIAKPICPDGSPIEPDVTYTGSISHAAPFACRITPRSKEIQRLVEEMGNANIS</sequence>
<keyword evidence="9 14" id="KW-0560">Oxidoreductase</keyword>
<evidence type="ECO:0000256" key="12">
    <source>
        <dbReference type="ARBA" id="ARBA00023136"/>
    </source>
</evidence>
<feature type="binding site" description="axial binding residue" evidence="13">
    <location>
        <position position="437"/>
    </location>
    <ligand>
        <name>heme</name>
        <dbReference type="ChEBI" id="CHEBI:30413"/>
    </ligand>
    <ligandPart>
        <name>Fe</name>
        <dbReference type="ChEBI" id="CHEBI:18248"/>
    </ligandPart>
</feature>
<dbReference type="GO" id="GO:0020037">
    <property type="term" value="F:heme binding"/>
    <property type="evidence" value="ECO:0007669"/>
    <property type="project" value="InterPro"/>
</dbReference>
<comment type="cofactor">
    <cofactor evidence="1 13">
        <name>heme</name>
        <dbReference type="ChEBI" id="CHEBI:30413"/>
    </cofactor>
</comment>